<keyword evidence="1" id="KW-1133">Transmembrane helix</keyword>
<accession>A0A7G9YIB5</accession>
<protein>
    <recommendedName>
        <fullName evidence="2">2TM domain-containing protein</fullName>
    </recommendedName>
</protein>
<keyword evidence="1" id="KW-0812">Transmembrane</keyword>
<sequence length="97" mass="11571">MAEEISLEEYKKAYREIVSEEEKRDFSVHLVVYVLVNAMLIAINFIDSPEDIWFFYPLIGWGIGISLHYLFGVRWIQKELKEREAKGEYKAREAKRK</sequence>
<dbReference type="EMBL" id="MT631274">
    <property type="protein sequence ID" value="QNO47749.1"/>
    <property type="molecule type" value="Genomic_DNA"/>
</dbReference>
<evidence type="ECO:0000256" key="1">
    <source>
        <dbReference type="SAM" id="Phobius"/>
    </source>
</evidence>
<dbReference type="AlphaFoldDB" id="A0A7G9YIB5"/>
<keyword evidence="1" id="KW-0472">Membrane</keyword>
<dbReference type="Pfam" id="PF13239">
    <property type="entry name" value="2TM"/>
    <property type="match status" value="1"/>
</dbReference>
<proteinExistence type="predicted"/>
<gene>
    <name evidence="3" type="ORF">FMEMAFBA_00007</name>
</gene>
<feature type="domain" description="2TM" evidence="2">
    <location>
        <begin position="21"/>
        <end position="71"/>
    </location>
</feature>
<evidence type="ECO:0000313" key="3">
    <source>
        <dbReference type="EMBL" id="QNO47749.1"/>
    </source>
</evidence>
<organism evidence="3">
    <name type="scientific">Candidatus Methanogaster sp. ANME-2c ERB4</name>
    <dbReference type="NCBI Taxonomy" id="2759911"/>
    <lineage>
        <taxon>Archaea</taxon>
        <taxon>Methanobacteriati</taxon>
        <taxon>Methanobacteriota</taxon>
        <taxon>Stenosarchaea group</taxon>
        <taxon>Methanomicrobia</taxon>
        <taxon>Methanosarcinales</taxon>
        <taxon>ANME-2 cluster</taxon>
        <taxon>Candidatus Methanogasteraceae</taxon>
        <taxon>Candidatus Methanogaster</taxon>
    </lineage>
</organism>
<feature type="transmembrane region" description="Helical" evidence="1">
    <location>
        <begin position="26"/>
        <end position="46"/>
    </location>
</feature>
<evidence type="ECO:0000259" key="2">
    <source>
        <dbReference type="Pfam" id="PF13239"/>
    </source>
</evidence>
<dbReference type="InterPro" id="IPR025698">
    <property type="entry name" value="2TM_dom"/>
</dbReference>
<name>A0A7G9YIB5_9EURY</name>
<feature type="transmembrane region" description="Helical" evidence="1">
    <location>
        <begin position="52"/>
        <end position="71"/>
    </location>
</feature>
<reference evidence="3" key="1">
    <citation type="submission" date="2020-06" db="EMBL/GenBank/DDBJ databases">
        <title>Unique genomic features of the anaerobic methanotrophic archaea.</title>
        <authorList>
            <person name="Chadwick G.L."/>
            <person name="Skennerton C.T."/>
            <person name="Laso-Perez R."/>
            <person name="Leu A.O."/>
            <person name="Speth D.R."/>
            <person name="Yu H."/>
            <person name="Morgan-Lang C."/>
            <person name="Hatzenpichler R."/>
            <person name="Goudeau D."/>
            <person name="Malmstrom R."/>
            <person name="Brazelton W.J."/>
            <person name="Woyke T."/>
            <person name="Hallam S.J."/>
            <person name="Tyson G.W."/>
            <person name="Wegener G."/>
            <person name="Boetius A."/>
            <person name="Orphan V."/>
        </authorList>
    </citation>
    <scope>NUCLEOTIDE SEQUENCE</scope>
</reference>